<dbReference type="Gene3D" id="3.90.550.10">
    <property type="entry name" value="Spore Coat Polysaccharide Biosynthesis Protein SpsA, Chain A"/>
    <property type="match status" value="1"/>
</dbReference>
<keyword evidence="4 6" id="KW-0808">Transferase</keyword>
<keyword evidence="7" id="KW-1185">Reference proteome</keyword>
<dbReference type="GO" id="GO:0016757">
    <property type="term" value="F:glycosyltransferase activity"/>
    <property type="evidence" value="ECO:0007669"/>
    <property type="project" value="UniProtKB-KW"/>
</dbReference>
<dbReference type="Proteomes" id="UP000480151">
    <property type="component" value="Unassembled WGS sequence"/>
</dbReference>
<comment type="caution">
    <text evidence="6">The sequence shown here is derived from an EMBL/GenBank/DDBJ whole genome shotgun (WGS) entry which is preliminary data.</text>
</comment>
<gene>
    <name evidence="6" type="ORF">G5B47_14850</name>
</gene>
<comment type="pathway">
    <text evidence="1">Cell wall biogenesis; cell wall polysaccharide biosynthesis.</text>
</comment>
<name>A0A6M1PMJ6_9BACL</name>
<reference evidence="6 7" key="1">
    <citation type="submission" date="2020-02" db="EMBL/GenBank/DDBJ databases">
        <authorList>
            <person name="Gao J."/>
            <person name="Sun J."/>
        </authorList>
    </citation>
    <scope>NUCLEOTIDE SEQUENCE [LARGE SCALE GENOMIC DNA]</scope>
    <source>
        <strain evidence="6 7">7124</strain>
    </source>
</reference>
<protein>
    <submittedName>
        <fullName evidence="6">Glycosyltransferase family 2 protein</fullName>
    </submittedName>
</protein>
<organism evidence="6 7">
    <name type="scientific">Paenibacillus apii</name>
    <dbReference type="NCBI Taxonomy" id="1850370"/>
    <lineage>
        <taxon>Bacteria</taxon>
        <taxon>Bacillati</taxon>
        <taxon>Bacillota</taxon>
        <taxon>Bacilli</taxon>
        <taxon>Bacillales</taxon>
        <taxon>Paenibacillaceae</taxon>
        <taxon>Paenibacillus</taxon>
    </lineage>
</organism>
<dbReference type="AlphaFoldDB" id="A0A6M1PMJ6"/>
<dbReference type="InterPro" id="IPR029044">
    <property type="entry name" value="Nucleotide-diphossugar_trans"/>
</dbReference>
<dbReference type="RefSeq" id="WP_165099492.1">
    <property type="nucleotide sequence ID" value="NZ_JAAKGU010000006.1"/>
</dbReference>
<dbReference type="Pfam" id="PF00535">
    <property type="entry name" value="Glycos_transf_2"/>
    <property type="match status" value="1"/>
</dbReference>
<evidence type="ECO:0000256" key="3">
    <source>
        <dbReference type="ARBA" id="ARBA00022676"/>
    </source>
</evidence>
<dbReference type="PANTHER" id="PTHR43179:SF12">
    <property type="entry name" value="GALACTOFURANOSYLTRANSFERASE GLFT2"/>
    <property type="match status" value="1"/>
</dbReference>
<comment type="similarity">
    <text evidence="2">Belongs to the glycosyltransferase 2 family.</text>
</comment>
<proteinExistence type="inferred from homology"/>
<sequence length="245" mass="27167">MTRTSIIIPTFNGLRLLRNCVEAIRGHTAEPYELIVVDNASSDGTADYCRREKIAFISLPANAGFPAACNHGLQLASGDELLLLNNDVIVSRGWLTNLKAALYSAPHIGIVGPVTNYASGRQQISTGYSDIAGFHAAAETANISDPSKWSETTRLVGLCFLFKREVFTKVGLFDERFSPGHFEDDDYCMRARLQGYRLLIAGDCLVHHEGSASFKEVYRSGWKELIERNRGLYMDKWGVDPGQFI</sequence>
<dbReference type="SUPFAM" id="SSF53448">
    <property type="entry name" value="Nucleotide-diphospho-sugar transferases"/>
    <property type="match status" value="1"/>
</dbReference>
<evidence type="ECO:0000256" key="2">
    <source>
        <dbReference type="ARBA" id="ARBA00006739"/>
    </source>
</evidence>
<accession>A0A6M1PMJ6</accession>
<dbReference type="PANTHER" id="PTHR43179">
    <property type="entry name" value="RHAMNOSYLTRANSFERASE WBBL"/>
    <property type="match status" value="1"/>
</dbReference>
<dbReference type="EMBL" id="JAAKGU010000006">
    <property type="protein sequence ID" value="NGM83698.1"/>
    <property type="molecule type" value="Genomic_DNA"/>
</dbReference>
<dbReference type="CDD" id="cd04186">
    <property type="entry name" value="GT_2_like_c"/>
    <property type="match status" value="1"/>
</dbReference>
<keyword evidence="3" id="KW-0328">Glycosyltransferase</keyword>
<evidence type="ECO:0000256" key="1">
    <source>
        <dbReference type="ARBA" id="ARBA00004776"/>
    </source>
</evidence>
<evidence type="ECO:0000313" key="7">
    <source>
        <dbReference type="Proteomes" id="UP000480151"/>
    </source>
</evidence>
<dbReference type="InterPro" id="IPR001173">
    <property type="entry name" value="Glyco_trans_2-like"/>
</dbReference>
<evidence type="ECO:0000259" key="5">
    <source>
        <dbReference type="Pfam" id="PF00535"/>
    </source>
</evidence>
<evidence type="ECO:0000313" key="6">
    <source>
        <dbReference type="EMBL" id="NGM83698.1"/>
    </source>
</evidence>
<evidence type="ECO:0000256" key="4">
    <source>
        <dbReference type="ARBA" id="ARBA00022679"/>
    </source>
</evidence>
<feature type="domain" description="Glycosyltransferase 2-like" evidence="5">
    <location>
        <begin position="5"/>
        <end position="170"/>
    </location>
</feature>